<dbReference type="EMBL" id="CP050292">
    <property type="protein sequence ID" value="QND71712.1"/>
    <property type="molecule type" value="Genomic_DNA"/>
</dbReference>
<feature type="transmembrane region" description="Helical" evidence="1">
    <location>
        <begin position="102"/>
        <end position="120"/>
    </location>
</feature>
<evidence type="ECO:0000313" key="3">
    <source>
        <dbReference type="Proteomes" id="UP000515291"/>
    </source>
</evidence>
<gene>
    <name evidence="2" type="ORF">HB776_11095</name>
</gene>
<feature type="transmembrane region" description="Helical" evidence="1">
    <location>
        <begin position="43"/>
        <end position="64"/>
    </location>
</feature>
<organism evidence="2 3">
    <name type="scientific">Tardiphaga robiniae</name>
    <dbReference type="NCBI Taxonomy" id="943830"/>
    <lineage>
        <taxon>Bacteria</taxon>
        <taxon>Pseudomonadati</taxon>
        <taxon>Pseudomonadota</taxon>
        <taxon>Alphaproteobacteria</taxon>
        <taxon>Hyphomicrobiales</taxon>
        <taxon>Nitrobacteraceae</taxon>
        <taxon>Tardiphaga</taxon>
    </lineage>
</organism>
<dbReference type="AlphaFoldDB" id="A0A7G6TY80"/>
<protein>
    <submittedName>
        <fullName evidence="2">Uncharacterized protein</fullName>
    </submittedName>
</protein>
<dbReference type="Proteomes" id="UP000515291">
    <property type="component" value="Chromosome"/>
</dbReference>
<feature type="transmembrane region" description="Helical" evidence="1">
    <location>
        <begin position="12"/>
        <end position="31"/>
    </location>
</feature>
<keyword evidence="1" id="KW-1133">Transmembrane helix</keyword>
<accession>A0A7G6TY80</accession>
<name>A0A7G6TY80_9BRAD</name>
<feature type="transmembrane region" description="Helical" evidence="1">
    <location>
        <begin position="76"/>
        <end position="96"/>
    </location>
</feature>
<dbReference type="KEGG" id="trb:HB776_11095"/>
<evidence type="ECO:0000313" key="2">
    <source>
        <dbReference type="EMBL" id="QND71712.1"/>
    </source>
</evidence>
<keyword evidence="1" id="KW-0472">Membrane</keyword>
<reference evidence="3" key="1">
    <citation type="journal article" date="2020" name="Mol. Plant Microbe">
        <title>Rhizobial microsymbionts of the narrowly endemic Oxytropis species growing in Kamchatka are characterized by significant genetic diversity and possess a set of genes that are associated with T3SS and T6SS secretion systems and can affect the development of symbiosis.</title>
        <authorList>
            <person name="Safronova V."/>
            <person name="Guro P."/>
            <person name="Sazanova A."/>
            <person name="Kuznetsova I."/>
            <person name="Belimov A."/>
            <person name="Yakubov V."/>
            <person name="Chirak E."/>
            <person name="Afonin A."/>
            <person name="Gogolev Y."/>
            <person name="Andronov E."/>
            <person name="Tikhonovich I."/>
        </authorList>
    </citation>
    <scope>NUCLEOTIDE SEQUENCE [LARGE SCALE GENOMIC DNA]</scope>
    <source>
        <strain evidence="3">581</strain>
    </source>
</reference>
<proteinExistence type="predicted"/>
<dbReference type="RefSeq" id="WP_089263819.1">
    <property type="nucleotide sequence ID" value="NZ_CP050292.1"/>
</dbReference>
<evidence type="ECO:0000256" key="1">
    <source>
        <dbReference type="SAM" id="Phobius"/>
    </source>
</evidence>
<sequence length="130" mass="14546">MTAPANLPKNVFYFEVLLYMSLILDALSIAFQDRTPDLAMSESTIMAANLVAACMLLFFVWLVWLAAYRRKGWPRWVLVVSLAFSVLSLFQVLGLYGLQFDSAIEIVSCILTGLGLYCAFTGDAKTWFKA</sequence>
<keyword evidence="1" id="KW-0812">Transmembrane</keyword>